<sequence length="80" mass="9345">MYNNGVVLHPTIVQVAAHDNTTRNNLKTPVVSSQFPWRRRRRRRPLHSITEALVESFSTLTLSIVSWFQLRNWKTSKTTP</sequence>
<dbReference type="AlphaFoldDB" id="A0AAN9JQ92"/>
<comment type="caution">
    <text evidence="1">The sequence shown here is derived from an EMBL/GenBank/DDBJ whole genome shotgun (WGS) entry which is preliminary data.</text>
</comment>
<dbReference type="EMBL" id="JAYKXN010000003">
    <property type="protein sequence ID" value="KAK7302366.1"/>
    <property type="molecule type" value="Genomic_DNA"/>
</dbReference>
<accession>A0AAN9JQ92</accession>
<name>A0AAN9JQ92_CLITE</name>
<keyword evidence="2" id="KW-1185">Reference proteome</keyword>
<proteinExistence type="predicted"/>
<protein>
    <submittedName>
        <fullName evidence="1">Uncharacterized protein</fullName>
    </submittedName>
</protein>
<reference evidence="1 2" key="1">
    <citation type="submission" date="2024-01" db="EMBL/GenBank/DDBJ databases">
        <title>The genomes of 5 underutilized Papilionoideae crops provide insights into root nodulation and disease resistance.</title>
        <authorList>
            <person name="Yuan L."/>
        </authorList>
    </citation>
    <scope>NUCLEOTIDE SEQUENCE [LARGE SCALE GENOMIC DNA]</scope>
    <source>
        <strain evidence="1">LY-2023</strain>
        <tissue evidence="1">Leaf</tissue>
    </source>
</reference>
<dbReference type="Proteomes" id="UP001359559">
    <property type="component" value="Unassembled WGS sequence"/>
</dbReference>
<evidence type="ECO:0000313" key="2">
    <source>
        <dbReference type="Proteomes" id="UP001359559"/>
    </source>
</evidence>
<organism evidence="1 2">
    <name type="scientific">Clitoria ternatea</name>
    <name type="common">Butterfly pea</name>
    <dbReference type="NCBI Taxonomy" id="43366"/>
    <lineage>
        <taxon>Eukaryota</taxon>
        <taxon>Viridiplantae</taxon>
        <taxon>Streptophyta</taxon>
        <taxon>Embryophyta</taxon>
        <taxon>Tracheophyta</taxon>
        <taxon>Spermatophyta</taxon>
        <taxon>Magnoliopsida</taxon>
        <taxon>eudicotyledons</taxon>
        <taxon>Gunneridae</taxon>
        <taxon>Pentapetalae</taxon>
        <taxon>rosids</taxon>
        <taxon>fabids</taxon>
        <taxon>Fabales</taxon>
        <taxon>Fabaceae</taxon>
        <taxon>Papilionoideae</taxon>
        <taxon>50 kb inversion clade</taxon>
        <taxon>NPAAA clade</taxon>
        <taxon>indigoferoid/millettioid clade</taxon>
        <taxon>Phaseoleae</taxon>
        <taxon>Clitoria</taxon>
    </lineage>
</organism>
<gene>
    <name evidence="1" type="ORF">RJT34_13254</name>
</gene>
<evidence type="ECO:0000313" key="1">
    <source>
        <dbReference type="EMBL" id="KAK7302366.1"/>
    </source>
</evidence>